<dbReference type="EMBL" id="BARS01003320">
    <property type="protein sequence ID" value="GAF81060.1"/>
    <property type="molecule type" value="Genomic_DNA"/>
</dbReference>
<proteinExistence type="predicted"/>
<dbReference type="AlphaFoldDB" id="X0TY34"/>
<gene>
    <name evidence="1" type="ORF">S01H1_06430</name>
</gene>
<name>X0TY34_9ZZZZ</name>
<evidence type="ECO:0000313" key="1">
    <source>
        <dbReference type="EMBL" id="GAF81060.1"/>
    </source>
</evidence>
<sequence length="76" mass="8220">MAVGMTQFPARPYRGTSASVCPTTFLGGHRDRAHRRYLQAVKALAQVRKLLGASVTQVNIAENQVNVAGRLRAPST</sequence>
<protein>
    <submittedName>
        <fullName evidence="1">Uncharacterized protein</fullName>
    </submittedName>
</protein>
<organism evidence="1">
    <name type="scientific">marine sediment metagenome</name>
    <dbReference type="NCBI Taxonomy" id="412755"/>
    <lineage>
        <taxon>unclassified sequences</taxon>
        <taxon>metagenomes</taxon>
        <taxon>ecological metagenomes</taxon>
    </lineage>
</organism>
<reference evidence="1" key="1">
    <citation type="journal article" date="2014" name="Front. Microbiol.">
        <title>High frequency of phylogenetically diverse reductive dehalogenase-homologous genes in deep subseafloor sedimentary metagenomes.</title>
        <authorList>
            <person name="Kawai M."/>
            <person name="Futagami T."/>
            <person name="Toyoda A."/>
            <person name="Takaki Y."/>
            <person name="Nishi S."/>
            <person name="Hori S."/>
            <person name="Arai W."/>
            <person name="Tsubouchi T."/>
            <person name="Morono Y."/>
            <person name="Uchiyama I."/>
            <person name="Ito T."/>
            <person name="Fujiyama A."/>
            <person name="Inagaki F."/>
            <person name="Takami H."/>
        </authorList>
    </citation>
    <scope>NUCLEOTIDE SEQUENCE</scope>
    <source>
        <strain evidence="1">Expedition CK06-06</strain>
    </source>
</reference>
<comment type="caution">
    <text evidence="1">The sequence shown here is derived from an EMBL/GenBank/DDBJ whole genome shotgun (WGS) entry which is preliminary data.</text>
</comment>
<accession>X0TY34</accession>